<feature type="transmembrane region" description="Helical" evidence="1">
    <location>
        <begin position="298"/>
        <end position="317"/>
    </location>
</feature>
<dbReference type="Pfam" id="PF01757">
    <property type="entry name" value="Acyl_transf_3"/>
    <property type="match status" value="1"/>
</dbReference>
<gene>
    <name evidence="3" type="ORF">JCM14722_23010</name>
</gene>
<accession>A0ABN6RUI9</accession>
<keyword evidence="1" id="KW-0812">Transmembrane</keyword>
<dbReference type="InterPro" id="IPR052734">
    <property type="entry name" value="Nod_factor_acetyltransferase"/>
</dbReference>
<evidence type="ECO:0000259" key="2">
    <source>
        <dbReference type="Pfam" id="PF01757"/>
    </source>
</evidence>
<feature type="transmembrane region" description="Helical" evidence="1">
    <location>
        <begin position="258"/>
        <end position="286"/>
    </location>
</feature>
<feature type="transmembrane region" description="Helical" evidence="1">
    <location>
        <begin position="95"/>
        <end position="119"/>
    </location>
</feature>
<keyword evidence="1" id="KW-1133">Transmembrane helix</keyword>
<keyword evidence="1" id="KW-0472">Membrane</keyword>
<feature type="transmembrane region" description="Helical" evidence="1">
    <location>
        <begin position="229"/>
        <end position="246"/>
    </location>
</feature>
<dbReference type="PANTHER" id="PTHR37312:SF1">
    <property type="entry name" value="MEMBRANE-BOUND ACYLTRANSFERASE YKRP-RELATED"/>
    <property type="match status" value="1"/>
</dbReference>
<name>A0ABN6RUI9_9BACT</name>
<dbReference type="PANTHER" id="PTHR37312">
    <property type="entry name" value="MEMBRANE-BOUND ACYLTRANSFERASE YKRP-RELATED"/>
    <property type="match status" value="1"/>
</dbReference>
<evidence type="ECO:0000313" key="4">
    <source>
        <dbReference type="Proteomes" id="UP001061361"/>
    </source>
</evidence>
<dbReference type="EMBL" id="AP026708">
    <property type="protein sequence ID" value="BDQ34759.1"/>
    <property type="molecule type" value="Genomic_DNA"/>
</dbReference>
<dbReference type="Proteomes" id="UP001061361">
    <property type="component" value="Chromosome"/>
</dbReference>
<feature type="transmembrane region" description="Helical" evidence="1">
    <location>
        <begin position="20"/>
        <end position="37"/>
    </location>
</feature>
<proteinExistence type="predicted"/>
<feature type="domain" description="Acyltransferase 3" evidence="2">
    <location>
        <begin position="23"/>
        <end position="349"/>
    </location>
</feature>
<organism evidence="3 4">
    <name type="scientific">Pseudodesulfovibrio portus</name>
    <dbReference type="NCBI Taxonomy" id="231439"/>
    <lineage>
        <taxon>Bacteria</taxon>
        <taxon>Pseudomonadati</taxon>
        <taxon>Thermodesulfobacteriota</taxon>
        <taxon>Desulfovibrionia</taxon>
        <taxon>Desulfovibrionales</taxon>
        <taxon>Desulfovibrionaceae</taxon>
    </lineage>
</organism>
<feature type="transmembrane region" description="Helical" evidence="1">
    <location>
        <begin position="57"/>
        <end position="75"/>
    </location>
</feature>
<feature type="transmembrane region" description="Helical" evidence="1">
    <location>
        <begin position="169"/>
        <end position="186"/>
    </location>
</feature>
<reference evidence="3" key="1">
    <citation type="submission" date="2022-08" db="EMBL/GenBank/DDBJ databases">
        <title>Genome Sequence of the sulphate-reducing bacterium, Pseudodesulfovibrio portus JCM14722.</title>
        <authorList>
            <person name="Kondo R."/>
            <person name="Kataoka T."/>
        </authorList>
    </citation>
    <scope>NUCLEOTIDE SEQUENCE</scope>
    <source>
        <strain evidence="3">JCM 14722</strain>
    </source>
</reference>
<evidence type="ECO:0000256" key="1">
    <source>
        <dbReference type="SAM" id="Phobius"/>
    </source>
</evidence>
<keyword evidence="4" id="KW-1185">Reference proteome</keyword>
<dbReference type="InterPro" id="IPR002656">
    <property type="entry name" value="Acyl_transf_3_dom"/>
</dbReference>
<protein>
    <submittedName>
        <fullName evidence="3">O-acetyltransferase</fullName>
    </submittedName>
</protein>
<dbReference type="RefSeq" id="WP_264981651.1">
    <property type="nucleotide sequence ID" value="NZ_AP026708.1"/>
</dbReference>
<feature type="transmembrane region" description="Helical" evidence="1">
    <location>
        <begin position="337"/>
        <end position="358"/>
    </location>
</feature>
<feature type="transmembrane region" description="Helical" evidence="1">
    <location>
        <begin position="131"/>
        <end position="157"/>
    </location>
</feature>
<sequence>MAVNNTEVTMRPQISTSKRIPLLDVARFFGIILVYYGHIIERIMYLENPVATAQYKFIYSFHMPFFFLLAGFTIAPEKTLLPLGRYVKRLAASRLVPYFVFTAVLAVLSLLFAGHFVVVDLTTADGYLKGIVASLLGFPVFNIPLWFMACLVSVEILHYAVGRFLDSTLKLAGAAILFYVGGYYLTLKIQFFPGPNFWLLHEALVVYAFYLVGVVMRRESILLGAHSRWRLLLASAVCLLIVVFTYDLNTGPFRLFQAVVIVLSGHGNVLLFPLTALVGSLLLLLLAKSAGANRFLMFMGENALILFCLNGVFYHYFNGPYAEWFAANFPGHWMAVTAAGAAFTAVSLACCIPFILLFNRVVPQLVGKPARQGPLLPRLISGRL</sequence>
<evidence type="ECO:0000313" key="3">
    <source>
        <dbReference type="EMBL" id="BDQ34759.1"/>
    </source>
</evidence>
<feature type="transmembrane region" description="Helical" evidence="1">
    <location>
        <begin position="198"/>
        <end position="217"/>
    </location>
</feature>